<dbReference type="PRINTS" id="PR00038">
    <property type="entry name" value="HTHLUXR"/>
</dbReference>
<dbReference type="SMART" id="SM00421">
    <property type="entry name" value="HTH_LUXR"/>
    <property type="match status" value="1"/>
</dbReference>
<reference evidence="5" key="1">
    <citation type="submission" date="2020-05" db="EMBL/GenBank/DDBJ databases">
        <authorList>
            <person name="Chiriac C."/>
            <person name="Salcher M."/>
            <person name="Ghai R."/>
            <person name="Kavagutti S V."/>
        </authorList>
    </citation>
    <scope>NUCLEOTIDE SEQUENCE</scope>
</reference>
<evidence type="ECO:0000259" key="4">
    <source>
        <dbReference type="PROSITE" id="PS50043"/>
    </source>
</evidence>
<dbReference type="AlphaFoldDB" id="A0A6J7LB81"/>
<dbReference type="Pfam" id="PF00196">
    <property type="entry name" value="GerE"/>
    <property type="match status" value="1"/>
</dbReference>
<keyword evidence="2" id="KW-0238">DNA-binding</keyword>
<dbReference type="PANTHER" id="PTHR44688:SF16">
    <property type="entry name" value="DNA-BINDING TRANSCRIPTIONAL ACTIVATOR DEVR_DOSR"/>
    <property type="match status" value="1"/>
</dbReference>
<evidence type="ECO:0000313" key="5">
    <source>
        <dbReference type="EMBL" id="CAB4964995.1"/>
    </source>
</evidence>
<evidence type="ECO:0000256" key="2">
    <source>
        <dbReference type="ARBA" id="ARBA00023125"/>
    </source>
</evidence>
<feature type="domain" description="HTH luxR-type" evidence="4">
    <location>
        <begin position="188"/>
        <end position="253"/>
    </location>
</feature>
<keyword evidence="3" id="KW-0804">Transcription</keyword>
<name>A0A6J7LB81_9ZZZZ</name>
<dbReference type="Gene3D" id="1.10.10.10">
    <property type="entry name" value="Winged helix-like DNA-binding domain superfamily/Winged helix DNA-binding domain"/>
    <property type="match status" value="1"/>
</dbReference>
<accession>A0A6J7LB81</accession>
<evidence type="ECO:0000256" key="3">
    <source>
        <dbReference type="ARBA" id="ARBA00023163"/>
    </source>
</evidence>
<proteinExistence type="predicted"/>
<dbReference type="InterPro" id="IPR016032">
    <property type="entry name" value="Sig_transdc_resp-reg_C-effctor"/>
</dbReference>
<gene>
    <name evidence="5" type="ORF">UFOPK3772_02595</name>
</gene>
<dbReference type="GO" id="GO:0003677">
    <property type="term" value="F:DNA binding"/>
    <property type="evidence" value="ECO:0007669"/>
    <property type="project" value="UniProtKB-KW"/>
</dbReference>
<dbReference type="SUPFAM" id="SSF55781">
    <property type="entry name" value="GAF domain-like"/>
    <property type="match status" value="1"/>
</dbReference>
<keyword evidence="1" id="KW-0805">Transcription regulation</keyword>
<dbReference type="InterPro" id="IPR036388">
    <property type="entry name" value="WH-like_DNA-bd_sf"/>
</dbReference>
<organism evidence="5">
    <name type="scientific">freshwater metagenome</name>
    <dbReference type="NCBI Taxonomy" id="449393"/>
    <lineage>
        <taxon>unclassified sequences</taxon>
        <taxon>metagenomes</taxon>
        <taxon>ecological metagenomes</taxon>
    </lineage>
</organism>
<dbReference type="EMBL" id="CAFBNE010000105">
    <property type="protein sequence ID" value="CAB4964995.1"/>
    <property type="molecule type" value="Genomic_DNA"/>
</dbReference>
<protein>
    <submittedName>
        <fullName evidence="5">Unannotated protein</fullName>
    </submittedName>
</protein>
<evidence type="ECO:0000256" key="1">
    <source>
        <dbReference type="ARBA" id="ARBA00023015"/>
    </source>
</evidence>
<dbReference type="InterPro" id="IPR000792">
    <property type="entry name" value="Tscrpt_reg_LuxR_C"/>
</dbReference>
<dbReference type="SUPFAM" id="SSF46894">
    <property type="entry name" value="C-terminal effector domain of the bipartite response regulators"/>
    <property type="match status" value="1"/>
</dbReference>
<dbReference type="GO" id="GO:0006355">
    <property type="term" value="P:regulation of DNA-templated transcription"/>
    <property type="evidence" value="ECO:0007669"/>
    <property type="project" value="InterPro"/>
</dbReference>
<dbReference type="PROSITE" id="PS50043">
    <property type="entry name" value="HTH_LUXR_2"/>
    <property type="match status" value="1"/>
</dbReference>
<sequence>MMTWEHAGDHMASRSALLKLISNDPTGDALVEALARGPMSIYHPLAVAIYAPTPDRSALTRRGSFGFIPSTRHESVPVTWDYPLTRAFLTGEAVVVKMGEIDDRYPLMVGWAKYVRHGEASNSDATILGLPLVYAGTAVAACTIVCAYPDPWSWFDYAFMEGICAAMALWQRIDDLKNSIPVEVSVHARSRPLGLSERQQRVLQLLAEGKSNSSIARSLGFSLSTVKAEVQIILELLESKSRTEAVTRAARVGLLRTDNVPGSDSDISMSVVESSES</sequence>
<dbReference type="CDD" id="cd06170">
    <property type="entry name" value="LuxR_C_like"/>
    <property type="match status" value="1"/>
</dbReference>
<dbReference type="PANTHER" id="PTHR44688">
    <property type="entry name" value="DNA-BINDING TRANSCRIPTIONAL ACTIVATOR DEVR_DOSR"/>
    <property type="match status" value="1"/>
</dbReference>